<sequence length="247" mass="27323">MCHWIWQRDHHFLTPTIQPTPMNSAARIAGLIIDTTGLIDHVGYEIIQHAIEEFSVNVIIALGHERLYSDMVRILKDNQTVSVIKLAKSGGVVERDASFRRQTQMHKIQEYFYGTPKCDLLPYSTFINFNDVSIFRVGEGSLAPSSALPLGMDRAVSETQLCKVDAGDILLNSVLAVSNAESAEDENGLIEANLAGFIYIRGRRGKTQDERTVAVARAVTQAESSAGIVQMDGGLMDVCSFRFRYGL</sequence>
<dbReference type="GO" id="GO:0051731">
    <property type="term" value="F:polynucleotide 5'-hydroxyl-kinase activity"/>
    <property type="evidence" value="ECO:0007669"/>
    <property type="project" value="InterPro"/>
</dbReference>
<dbReference type="GO" id="GO:0006388">
    <property type="term" value="P:tRNA splicing, via endonucleolytic cleavage and ligation"/>
    <property type="evidence" value="ECO:0007669"/>
    <property type="project" value="TreeGrafter"/>
</dbReference>
<dbReference type="Proteomes" id="UP000268093">
    <property type="component" value="Unassembled WGS sequence"/>
</dbReference>
<dbReference type="EMBL" id="RBNI01006403">
    <property type="protein sequence ID" value="RUP46047.1"/>
    <property type="molecule type" value="Genomic_DNA"/>
</dbReference>
<dbReference type="PANTHER" id="PTHR12755:SF6">
    <property type="entry name" value="POLYRIBONUCLEOTIDE 5'-HYDROXYL-KINASE CLP1"/>
    <property type="match status" value="1"/>
</dbReference>
<accession>A0A433D5C1</accession>
<dbReference type="InterPro" id="IPR045116">
    <property type="entry name" value="Clp1/Grc3"/>
</dbReference>
<protein>
    <submittedName>
        <fullName evidence="1">Pre-mRNA cleavage complex II protein Clp1-domain-containing protein</fullName>
    </submittedName>
</protein>
<reference evidence="1 2" key="1">
    <citation type="journal article" date="2018" name="New Phytol.">
        <title>Phylogenomics of Endogonaceae and evolution of mycorrhizas within Mucoromycota.</title>
        <authorList>
            <person name="Chang Y."/>
            <person name="Desiro A."/>
            <person name="Na H."/>
            <person name="Sandor L."/>
            <person name="Lipzen A."/>
            <person name="Clum A."/>
            <person name="Barry K."/>
            <person name="Grigoriev I.V."/>
            <person name="Martin F.M."/>
            <person name="Stajich J.E."/>
            <person name="Smith M.E."/>
            <person name="Bonito G."/>
            <person name="Spatafora J.W."/>
        </authorList>
    </citation>
    <scope>NUCLEOTIDE SEQUENCE [LARGE SCALE GENOMIC DNA]</scope>
    <source>
        <strain evidence="1 2">GMNB39</strain>
    </source>
</reference>
<dbReference type="Pfam" id="PF06807">
    <property type="entry name" value="Clp1"/>
    <property type="match status" value="1"/>
</dbReference>
<dbReference type="OrthoDB" id="258143at2759"/>
<evidence type="ECO:0000313" key="2">
    <source>
        <dbReference type="Proteomes" id="UP000268093"/>
    </source>
</evidence>
<dbReference type="GO" id="GO:0005634">
    <property type="term" value="C:nucleus"/>
    <property type="evidence" value="ECO:0007669"/>
    <property type="project" value="TreeGrafter"/>
</dbReference>
<dbReference type="InterPro" id="IPR027417">
    <property type="entry name" value="P-loop_NTPase"/>
</dbReference>
<dbReference type="InterPro" id="IPR032319">
    <property type="entry name" value="CLP1_P"/>
</dbReference>
<dbReference type="GO" id="GO:0005524">
    <property type="term" value="F:ATP binding"/>
    <property type="evidence" value="ECO:0007669"/>
    <property type="project" value="UniProtKB-KW"/>
</dbReference>
<organism evidence="1 2">
    <name type="scientific">Jimgerdemannia flammicorona</name>
    <dbReference type="NCBI Taxonomy" id="994334"/>
    <lineage>
        <taxon>Eukaryota</taxon>
        <taxon>Fungi</taxon>
        <taxon>Fungi incertae sedis</taxon>
        <taxon>Mucoromycota</taxon>
        <taxon>Mucoromycotina</taxon>
        <taxon>Endogonomycetes</taxon>
        <taxon>Endogonales</taxon>
        <taxon>Endogonaceae</taxon>
        <taxon>Jimgerdemannia</taxon>
    </lineage>
</organism>
<comment type="caution">
    <text evidence="1">The sequence shown here is derived from an EMBL/GenBank/DDBJ whole genome shotgun (WGS) entry which is preliminary data.</text>
</comment>
<dbReference type="InterPro" id="IPR038238">
    <property type="entry name" value="Clp1_C_sf"/>
</dbReference>
<keyword evidence="2" id="KW-1185">Reference proteome</keyword>
<dbReference type="PANTHER" id="PTHR12755">
    <property type="entry name" value="CLEAVAGE/POLYADENYLATION FACTOR IA SUBUNIT CLP1P"/>
    <property type="match status" value="1"/>
</dbReference>
<dbReference type="Pfam" id="PF16575">
    <property type="entry name" value="CLP1_P"/>
    <property type="match status" value="1"/>
</dbReference>
<name>A0A433D5C1_9FUNG</name>
<dbReference type="GO" id="GO:0031124">
    <property type="term" value="P:mRNA 3'-end processing"/>
    <property type="evidence" value="ECO:0007669"/>
    <property type="project" value="InterPro"/>
</dbReference>
<proteinExistence type="predicted"/>
<dbReference type="Gene3D" id="2.40.30.330">
    <property type="entry name" value="Pre-mRNA cleavage complex subunit Clp1, C-terminal domain"/>
    <property type="match status" value="1"/>
</dbReference>
<evidence type="ECO:0000313" key="1">
    <source>
        <dbReference type="EMBL" id="RUP46047.1"/>
    </source>
</evidence>
<gene>
    <name evidence="1" type="ORF">BC936DRAFT_147420</name>
</gene>
<dbReference type="Gene3D" id="3.40.50.300">
    <property type="entry name" value="P-loop containing nucleotide triphosphate hydrolases"/>
    <property type="match status" value="1"/>
</dbReference>
<dbReference type="InterPro" id="IPR010655">
    <property type="entry name" value="Clp1_C"/>
</dbReference>